<feature type="compositionally biased region" description="Basic and acidic residues" evidence="2">
    <location>
        <begin position="912"/>
        <end position="925"/>
    </location>
</feature>
<feature type="domain" description="DUF8212" evidence="4">
    <location>
        <begin position="220"/>
        <end position="278"/>
    </location>
</feature>
<dbReference type="PANTHER" id="PTHR10622:SF10">
    <property type="entry name" value="HET DOMAIN-CONTAINING PROTEIN"/>
    <property type="match status" value="1"/>
</dbReference>
<keyword evidence="6" id="KW-1185">Reference proteome</keyword>
<dbReference type="PANTHER" id="PTHR10622">
    <property type="entry name" value="HET DOMAIN-CONTAINING PROTEIN"/>
    <property type="match status" value="1"/>
</dbReference>
<feature type="region of interest" description="Disordered" evidence="2">
    <location>
        <begin position="307"/>
        <end position="333"/>
    </location>
</feature>
<evidence type="ECO:0000256" key="1">
    <source>
        <dbReference type="SAM" id="Coils"/>
    </source>
</evidence>
<evidence type="ECO:0000256" key="2">
    <source>
        <dbReference type="SAM" id="MobiDB-lite"/>
    </source>
</evidence>
<dbReference type="Pfam" id="PF26640">
    <property type="entry name" value="DUF8212"/>
    <property type="match status" value="1"/>
</dbReference>
<dbReference type="Pfam" id="PF06985">
    <property type="entry name" value="HET"/>
    <property type="match status" value="1"/>
</dbReference>
<evidence type="ECO:0000259" key="3">
    <source>
        <dbReference type="Pfam" id="PF06985"/>
    </source>
</evidence>
<accession>A0AA40AIV1</accession>
<evidence type="ECO:0008006" key="7">
    <source>
        <dbReference type="Google" id="ProtNLM"/>
    </source>
</evidence>
<evidence type="ECO:0000313" key="5">
    <source>
        <dbReference type="EMBL" id="KAK0716654.1"/>
    </source>
</evidence>
<proteinExistence type="predicted"/>
<name>A0AA40AIV1_9PEZI</name>
<dbReference type="EMBL" id="JAUKTV010000014">
    <property type="protein sequence ID" value="KAK0716654.1"/>
    <property type="molecule type" value="Genomic_DNA"/>
</dbReference>
<keyword evidence="1" id="KW-0175">Coiled coil</keyword>
<sequence length="950" mass="107631">MRLINVRTKRLEKFYPEPPEPYAILSHTWGREEEELSFQGMQALDSCDVSRRAKLNRSCEQASKDGINYIWIDTCCIDKSSTVELSEAINSMFRWYQNSKICYAYLSDVKTGQPHEICQSRWFTRGWTLQELLAPRKVTFFDSAWAQLGTKSSLSVTIEEATGLPHHILTGFASLRECSVAQRMSWASRRMTTRPEDMAYCLVGIFDVDITPSYGIGLERAFGRLQEAIMKQIPDDSILAWSLGSMEDQQEQLKTALPAVSGGILATSPADFKYCGDIVRRPSSGIETHIRAFDIFGGTMPISISLSGGSSPSSSRPKVPVKGGFNPGSPTPNNPTNHVIYGYLSCSSKSNPSFVVAIPLVSCHDERFRAHSKPVFIRPHGLHTVYIRRPSHIPSPEIIWIRNDRPGDIPPPDDKAYWIYLPPKPYPWNAKLDEVYPSECFEREMAMIKTPRPHKFVADTEETLFLARFSYTLETTGSFILALRFFRESVTGAKEPLPYLYFDDQYSPTPLSTIAKLWSSLLYSATKMIVPSQVPSVVLSASMRRDTIDRHPLWVVDLSSIPLSTETSFIPPDWPNISDQITLRMECAALIQCVWDGAKLSRKYQLNMSDLASSDMEIERTRKELERVNSEIVALKVRAEGLQYRLDRRAAHRLSLHNINATLSSKIDAISAKITEAENSDYVKRLWPRNPEQTTYAPEKQSLVERYKKEHDGVMAHILHHHPVMLWDTRTQMVQPLGPTNGMTLLMYAAATGDPEMVYHVLKYDDDCLARDAADFSAKTWARRSELSEFESMCADWKRGDLDALERIVNDFYRRNSEAKRKPVLSLPPIPPYNSILSAMPRWPEPPGQYHHPSLSTAAYNSSLATIPVHDSNLVGDPSPIPTYQPAYNSRLSVDRLDKSPSTSGNARRDKKTRETSLETGDHSGRLGINLKRPKYPPFRPRRRYPPLNP</sequence>
<reference evidence="5" key="1">
    <citation type="submission" date="2023-06" db="EMBL/GenBank/DDBJ databases">
        <title>Genome-scale phylogeny and comparative genomics of the fungal order Sordariales.</title>
        <authorList>
            <consortium name="Lawrence Berkeley National Laboratory"/>
            <person name="Hensen N."/>
            <person name="Bonometti L."/>
            <person name="Westerberg I."/>
            <person name="Brannstrom I.O."/>
            <person name="Guillou S."/>
            <person name="Cros-Aarteil S."/>
            <person name="Calhoun S."/>
            <person name="Haridas S."/>
            <person name="Kuo A."/>
            <person name="Mondo S."/>
            <person name="Pangilinan J."/>
            <person name="Riley R."/>
            <person name="Labutti K."/>
            <person name="Andreopoulos B."/>
            <person name="Lipzen A."/>
            <person name="Chen C."/>
            <person name="Yanf M."/>
            <person name="Daum C."/>
            <person name="Ng V."/>
            <person name="Clum A."/>
            <person name="Steindorff A."/>
            <person name="Ohm R."/>
            <person name="Martin F."/>
            <person name="Silar P."/>
            <person name="Natvig D."/>
            <person name="Lalanne C."/>
            <person name="Gautier V."/>
            <person name="Ament-Velasquez S.L."/>
            <person name="Kruys A."/>
            <person name="Hutchinson M.I."/>
            <person name="Powell A.J."/>
            <person name="Barry K."/>
            <person name="Miller A.N."/>
            <person name="Grigoriev I.V."/>
            <person name="Debuchy R."/>
            <person name="Gladieux P."/>
            <person name="Thoren M.H."/>
            <person name="Johannesson H."/>
        </authorList>
    </citation>
    <scope>NUCLEOTIDE SEQUENCE</scope>
    <source>
        <strain evidence="5">CBS 540.89</strain>
    </source>
</reference>
<feature type="coiled-coil region" evidence="1">
    <location>
        <begin position="611"/>
        <end position="638"/>
    </location>
</feature>
<gene>
    <name evidence="5" type="ORF">B0T21DRAFT_65136</name>
</gene>
<feature type="compositionally biased region" description="Basic residues" evidence="2">
    <location>
        <begin position="932"/>
        <end position="950"/>
    </location>
</feature>
<dbReference type="AlphaFoldDB" id="A0AA40AIV1"/>
<comment type="caution">
    <text evidence="5">The sequence shown here is derived from an EMBL/GenBank/DDBJ whole genome shotgun (WGS) entry which is preliminary data.</text>
</comment>
<feature type="region of interest" description="Disordered" evidence="2">
    <location>
        <begin position="876"/>
        <end position="950"/>
    </location>
</feature>
<feature type="domain" description="Heterokaryon incompatibility" evidence="3">
    <location>
        <begin position="22"/>
        <end position="110"/>
    </location>
</feature>
<dbReference type="InterPro" id="IPR010730">
    <property type="entry name" value="HET"/>
</dbReference>
<organism evidence="5 6">
    <name type="scientific">Apiosordaria backusii</name>
    <dbReference type="NCBI Taxonomy" id="314023"/>
    <lineage>
        <taxon>Eukaryota</taxon>
        <taxon>Fungi</taxon>
        <taxon>Dikarya</taxon>
        <taxon>Ascomycota</taxon>
        <taxon>Pezizomycotina</taxon>
        <taxon>Sordariomycetes</taxon>
        <taxon>Sordariomycetidae</taxon>
        <taxon>Sordariales</taxon>
        <taxon>Lasiosphaeriaceae</taxon>
        <taxon>Apiosordaria</taxon>
    </lineage>
</organism>
<dbReference type="InterPro" id="IPR058525">
    <property type="entry name" value="DUF8212"/>
</dbReference>
<dbReference type="Proteomes" id="UP001172159">
    <property type="component" value="Unassembled WGS sequence"/>
</dbReference>
<protein>
    <recommendedName>
        <fullName evidence="7">Heterokaryon incompatibility domain-containing protein</fullName>
    </recommendedName>
</protein>
<evidence type="ECO:0000313" key="6">
    <source>
        <dbReference type="Proteomes" id="UP001172159"/>
    </source>
</evidence>
<evidence type="ECO:0000259" key="4">
    <source>
        <dbReference type="Pfam" id="PF26640"/>
    </source>
</evidence>